<dbReference type="GO" id="GO:0005829">
    <property type="term" value="C:cytosol"/>
    <property type="evidence" value="ECO:0007669"/>
    <property type="project" value="TreeGrafter"/>
</dbReference>
<dbReference type="Proteomes" id="UP000198508">
    <property type="component" value="Unassembled WGS sequence"/>
</dbReference>
<dbReference type="SUPFAM" id="SSF51445">
    <property type="entry name" value="(Trans)glycosidases"/>
    <property type="match status" value="1"/>
</dbReference>
<proteinExistence type="inferred from homology"/>
<dbReference type="Pfam" id="PF00232">
    <property type="entry name" value="Glyco_hydro_1"/>
    <property type="match status" value="1"/>
</dbReference>
<dbReference type="GO" id="GO:0016052">
    <property type="term" value="P:carbohydrate catabolic process"/>
    <property type="evidence" value="ECO:0007669"/>
    <property type="project" value="TreeGrafter"/>
</dbReference>
<dbReference type="PANTHER" id="PTHR10353:SF122">
    <property type="entry name" value="6-PHOSPHO-BETA-GLUCOSIDASE ASCB-RELATED"/>
    <property type="match status" value="1"/>
</dbReference>
<reference evidence="8" key="1">
    <citation type="submission" date="2016-10" db="EMBL/GenBank/DDBJ databases">
        <authorList>
            <person name="Varghese N."/>
            <person name="Submissions S."/>
        </authorList>
    </citation>
    <scope>NUCLEOTIDE SEQUENCE [LARGE SCALE GENOMIC DNA]</scope>
    <source>
        <strain evidence="8">NLAE-zl-G277</strain>
    </source>
</reference>
<evidence type="ECO:0000313" key="7">
    <source>
        <dbReference type="EMBL" id="SET03135.1"/>
    </source>
</evidence>
<protein>
    <submittedName>
        <fullName evidence="7">6-phospho-beta-glucosidase</fullName>
    </submittedName>
</protein>
<keyword evidence="8" id="KW-1185">Reference proteome</keyword>
<keyword evidence="2 6" id="KW-0378">Hydrolase</keyword>
<evidence type="ECO:0000313" key="8">
    <source>
        <dbReference type="Proteomes" id="UP000198508"/>
    </source>
</evidence>
<evidence type="ECO:0000256" key="1">
    <source>
        <dbReference type="ARBA" id="ARBA00010838"/>
    </source>
</evidence>
<gene>
    <name evidence="7" type="ORF">SAMN05216313_101400</name>
</gene>
<dbReference type="AlphaFoldDB" id="A0A1I0B8M5"/>
<evidence type="ECO:0000256" key="5">
    <source>
        <dbReference type="RuleBase" id="RU003690"/>
    </source>
</evidence>
<name>A0A1I0B8M5_9FIRM</name>
<dbReference type="FunFam" id="3.20.20.80:FF:000004">
    <property type="entry name" value="Beta-glucosidase 6-phospho-beta-glucosidase"/>
    <property type="match status" value="1"/>
</dbReference>
<sequence>MDFGKKFLWGGSIAAHQCEGAWNQGGKGPGIMDLVTAGACGRPREICSGIVEGKHYPSHEGIDFYHRYREDIKLFAEMGFTALRFSVDWSRIYPNGDDEEPNEEGIAYYRSVAEELLNHGIEPIVTLYHFELPFRLLERYGGWSSRKVVDLYLRYCGTMFRALKGKVRLWVTFNEMNHLDPQTEASDIFTYMISGVKYSGMENPARELAQIGYLMTLAGVKAARLAREIDPENRVGCVFGLTPVYPVDCAPDHVMDAFLEMERQFYQVDAMCRGAFPAYREQEYRNSGILLEKEDGDEEDFRQGVLDFIGVNYYSSSVAHHEGDEGAEETLFGGVQNPYLEQSKWGWAIDPVGLRYTLNYVYKRYGLPVLVTENGLGAVDRVEADGTIRDDYRIAYLERHIGELKKAVRLDGVECLGYLTWAPIDLVSATTGEMKKRYGFIYVDRQDDGSGSLARTRKKSFEWFQKVIEEGI</sequence>
<organism evidence="7 8">
    <name type="scientific">Enterocloster lavalensis</name>
    <dbReference type="NCBI Taxonomy" id="460384"/>
    <lineage>
        <taxon>Bacteria</taxon>
        <taxon>Bacillati</taxon>
        <taxon>Bacillota</taxon>
        <taxon>Clostridia</taxon>
        <taxon>Lachnospirales</taxon>
        <taxon>Lachnospiraceae</taxon>
        <taxon>Enterocloster</taxon>
    </lineage>
</organism>
<evidence type="ECO:0000256" key="6">
    <source>
        <dbReference type="RuleBase" id="RU004468"/>
    </source>
</evidence>
<dbReference type="PROSITE" id="PS00572">
    <property type="entry name" value="GLYCOSYL_HYDROL_F1_1"/>
    <property type="match status" value="1"/>
</dbReference>
<dbReference type="STRING" id="460384.SAMN05216313_101400"/>
<dbReference type="PROSITE" id="PS00653">
    <property type="entry name" value="GLYCOSYL_HYDROL_F1_2"/>
    <property type="match status" value="1"/>
</dbReference>
<feature type="active site" description="Nucleophile" evidence="4">
    <location>
        <position position="373"/>
    </location>
</feature>
<evidence type="ECO:0000256" key="2">
    <source>
        <dbReference type="ARBA" id="ARBA00022801"/>
    </source>
</evidence>
<dbReference type="InterPro" id="IPR033132">
    <property type="entry name" value="GH_1_N_CS"/>
</dbReference>
<comment type="similarity">
    <text evidence="1 5">Belongs to the glycosyl hydrolase 1 family.</text>
</comment>
<evidence type="ECO:0000256" key="3">
    <source>
        <dbReference type="ARBA" id="ARBA00023295"/>
    </source>
</evidence>
<dbReference type="InterPro" id="IPR017853">
    <property type="entry name" value="GH"/>
</dbReference>
<dbReference type="EMBL" id="FOIM01000001">
    <property type="protein sequence ID" value="SET03135.1"/>
    <property type="molecule type" value="Genomic_DNA"/>
</dbReference>
<dbReference type="PANTHER" id="PTHR10353">
    <property type="entry name" value="GLYCOSYL HYDROLASE"/>
    <property type="match status" value="1"/>
</dbReference>
<dbReference type="PRINTS" id="PR00131">
    <property type="entry name" value="GLHYDRLASE1"/>
</dbReference>
<dbReference type="GO" id="GO:0008422">
    <property type="term" value="F:beta-glucosidase activity"/>
    <property type="evidence" value="ECO:0007669"/>
    <property type="project" value="TreeGrafter"/>
</dbReference>
<dbReference type="Gene3D" id="3.20.20.80">
    <property type="entry name" value="Glycosidases"/>
    <property type="match status" value="1"/>
</dbReference>
<dbReference type="RefSeq" id="WP_092360625.1">
    <property type="nucleotide sequence ID" value="NZ_DAINWJ010000246.1"/>
</dbReference>
<accession>A0A1I0B8M5</accession>
<evidence type="ECO:0000256" key="4">
    <source>
        <dbReference type="PROSITE-ProRule" id="PRU10055"/>
    </source>
</evidence>
<dbReference type="InterPro" id="IPR018120">
    <property type="entry name" value="Glyco_hydro_1_AS"/>
</dbReference>
<keyword evidence="3 6" id="KW-0326">Glycosidase</keyword>
<dbReference type="InterPro" id="IPR001360">
    <property type="entry name" value="Glyco_hydro_1"/>
</dbReference>